<dbReference type="InterPro" id="IPR001915">
    <property type="entry name" value="Peptidase_M48"/>
</dbReference>
<sequence>MRPPALTLLRQAPTNPILCRGFSGLRHNNLRRPILQPLDIRIPSERHIHPFAIMIVKQSAKLLAMFGGRRFRLWWKSLPPDKRRHFMGRIREHKAKIALATAGFGVALGVYYYTHLQITPITGRVRFIAFNEEQQKKLNEVTRDAQYELVKDHLLPSKHPHVKRVSRVARRLLDANKDIEEIFSKEWSVCVINSPTENAFVGPSGQICVFLGMLGVCENDDQLGCVLAHEISHAVLNHGAELMSYTSFLDLFVIIGLAAIWAIMPTDIVAIITHWLFNKVCALTLELPYSRLIETEADSVGLELAAKACFDVRESSAFWAKMSLMRELQGEEPLPEFLSTHPDSAKRSEALDAMMHTAFSTRVDRRCPPLPRKDPRLSVEDLRNQITALKKWREANREGVILIPVSRP</sequence>
<keyword evidence="1 9" id="KW-0645">Protease</keyword>
<evidence type="ECO:0000259" key="11">
    <source>
        <dbReference type="Pfam" id="PF01435"/>
    </source>
</evidence>
<dbReference type="RefSeq" id="XP_003745044.1">
    <property type="nucleotide sequence ID" value="XM_003744996.3"/>
</dbReference>
<comment type="similarity">
    <text evidence="6 9">Belongs to the peptidase M48 family.</text>
</comment>
<reference evidence="13" key="1">
    <citation type="submission" date="2025-08" db="UniProtKB">
        <authorList>
            <consortium name="RefSeq"/>
        </authorList>
    </citation>
    <scope>IDENTIFICATION</scope>
</reference>
<dbReference type="GeneID" id="100897403"/>
<gene>
    <name evidence="13" type="primary">LOC100897403</name>
</gene>
<protein>
    <recommendedName>
        <fullName evidence="7">Metalloendopeptidase OMA1, mitochondrial</fullName>
    </recommendedName>
    <alternativeName>
        <fullName evidence="8">Overlapping with the m-AAA protease 1 homolog</fullName>
    </alternativeName>
</protein>
<organism evidence="12 13">
    <name type="scientific">Galendromus occidentalis</name>
    <name type="common">western predatory mite</name>
    <dbReference type="NCBI Taxonomy" id="34638"/>
    <lineage>
        <taxon>Eukaryota</taxon>
        <taxon>Metazoa</taxon>
        <taxon>Ecdysozoa</taxon>
        <taxon>Arthropoda</taxon>
        <taxon>Chelicerata</taxon>
        <taxon>Arachnida</taxon>
        <taxon>Acari</taxon>
        <taxon>Parasitiformes</taxon>
        <taxon>Mesostigmata</taxon>
        <taxon>Gamasina</taxon>
        <taxon>Phytoseioidea</taxon>
        <taxon>Phytoseiidae</taxon>
        <taxon>Typhlodrominae</taxon>
        <taxon>Galendromus</taxon>
    </lineage>
</organism>
<name>A0AAJ6VZ17_9ACAR</name>
<dbReference type="Pfam" id="PF01435">
    <property type="entry name" value="Peptidase_M48"/>
    <property type="match status" value="1"/>
</dbReference>
<evidence type="ECO:0000256" key="2">
    <source>
        <dbReference type="ARBA" id="ARBA00022723"/>
    </source>
</evidence>
<feature type="transmembrane region" description="Helical" evidence="10">
    <location>
        <begin position="97"/>
        <end position="114"/>
    </location>
</feature>
<dbReference type="AlphaFoldDB" id="A0AAJ6VZ17"/>
<proteinExistence type="inferred from homology"/>
<evidence type="ECO:0000256" key="7">
    <source>
        <dbReference type="ARBA" id="ARBA00040360"/>
    </source>
</evidence>
<keyword evidence="10" id="KW-0472">Membrane</keyword>
<keyword evidence="12" id="KW-1185">Reference proteome</keyword>
<evidence type="ECO:0000256" key="6">
    <source>
        <dbReference type="ARBA" id="ARBA00038233"/>
    </source>
</evidence>
<comment type="cofactor">
    <cofactor evidence="9">
        <name>Zn(2+)</name>
        <dbReference type="ChEBI" id="CHEBI:29105"/>
    </cofactor>
    <text evidence="9">Binds 1 zinc ion per subunit.</text>
</comment>
<dbReference type="PANTHER" id="PTHR22726">
    <property type="entry name" value="METALLOENDOPEPTIDASE OMA1"/>
    <property type="match status" value="1"/>
</dbReference>
<dbReference type="GO" id="GO:0006515">
    <property type="term" value="P:protein quality control for misfolded or incompletely synthesized proteins"/>
    <property type="evidence" value="ECO:0007669"/>
    <property type="project" value="TreeGrafter"/>
</dbReference>
<dbReference type="CDD" id="cd07331">
    <property type="entry name" value="M48C_Oma1_like"/>
    <property type="match status" value="1"/>
</dbReference>
<evidence type="ECO:0000313" key="13">
    <source>
        <dbReference type="RefSeq" id="XP_003745044.1"/>
    </source>
</evidence>
<accession>A0AAJ6VZ17</accession>
<dbReference type="PANTHER" id="PTHR22726:SF1">
    <property type="entry name" value="METALLOENDOPEPTIDASE OMA1, MITOCHONDRIAL"/>
    <property type="match status" value="1"/>
</dbReference>
<evidence type="ECO:0000256" key="1">
    <source>
        <dbReference type="ARBA" id="ARBA00022670"/>
    </source>
</evidence>
<evidence type="ECO:0000256" key="3">
    <source>
        <dbReference type="ARBA" id="ARBA00022801"/>
    </source>
</evidence>
<dbReference type="KEGG" id="goe:100897403"/>
<keyword evidence="5 9" id="KW-0482">Metalloprotease</keyword>
<evidence type="ECO:0000256" key="4">
    <source>
        <dbReference type="ARBA" id="ARBA00022833"/>
    </source>
</evidence>
<evidence type="ECO:0000256" key="5">
    <source>
        <dbReference type="ARBA" id="ARBA00023049"/>
    </source>
</evidence>
<keyword evidence="10" id="KW-1133">Transmembrane helix</keyword>
<keyword evidence="10" id="KW-0812">Transmembrane</keyword>
<dbReference type="GO" id="GO:0034982">
    <property type="term" value="P:mitochondrial protein processing"/>
    <property type="evidence" value="ECO:0007669"/>
    <property type="project" value="TreeGrafter"/>
</dbReference>
<keyword evidence="3 9" id="KW-0378">Hydrolase</keyword>
<evidence type="ECO:0000256" key="9">
    <source>
        <dbReference type="RuleBase" id="RU003983"/>
    </source>
</evidence>
<feature type="domain" description="Peptidase M48" evidence="11">
    <location>
        <begin position="166"/>
        <end position="354"/>
    </location>
</feature>
<dbReference type="Proteomes" id="UP000694867">
    <property type="component" value="Unplaced"/>
</dbReference>
<evidence type="ECO:0000256" key="10">
    <source>
        <dbReference type="SAM" id="Phobius"/>
    </source>
</evidence>
<feature type="transmembrane region" description="Helical" evidence="10">
    <location>
        <begin position="251"/>
        <end position="277"/>
    </location>
</feature>
<evidence type="ECO:0000313" key="12">
    <source>
        <dbReference type="Proteomes" id="UP000694867"/>
    </source>
</evidence>
<dbReference type="GO" id="GO:0046872">
    <property type="term" value="F:metal ion binding"/>
    <property type="evidence" value="ECO:0007669"/>
    <property type="project" value="UniProtKB-KW"/>
</dbReference>
<evidence type="ECO:0000256" key="8">
    <source>
        <dbReference type="ARBA" id="ARBA00042978"/>
    </source>
</evidence>
<keyword evidence="4 9" id="KW-0862">Zinc</keyword>
<dbReference type="GO" id="GO:0004222">
    <property type="term" value="F:metalloendopeptidase activity"/>
    <property type="evidence" value="ECO:0007669"/>
    <property type="project" value="InterPro"/>
</dbReference>
<dbReference type="InterPro" id="IPR051156">
    <property type="entry name" value="Mito/Outer_Membr_Metalloprot"/>
</dbReference>
<dbReference type="GO" id="GO:0005743">
    <property type="term" value="C:mitochondrial inner membrane"/>
    <property type="evidence" value="ECO:0007669"/>
    <property type="project" value="TreeGrafter"/>
</dbReference>
<keyword evidence="2" id="KW-0479">Metal-binding</keyword>
<dbReference type="Gene3D" id="3.30.2010.10">
    <property type="entry name" value="Metalloproteases ('zincins'), catalytic domain"/>
    <property type="match status" value="1"/>
</dbReference>